<reference evidence="10 11" key="1">
    <citation type="submission" date="2018-02" db="EMBL/GenBank/DDBJ databases">
        <title>Discovery of a pederin family compound in a non-symbiotic bloom-forming cyanobacterium.</title>
        <authorList>
            <person name="Kust A."/>
            <person name="Mares J."/>
            <person name="Jokela J."/>
            <person name="Urajova P."/>
            <person name="Hajek J."/>
            <person name="Saurav K."/>
            <person name="Voracova K."/>
            <person name="Fewer D.P."/>
            <person name="Haapaniemi E."/>
            <person name="Permi P."/>
            <person name="Rehakova K."/>
            <person name="Sivonen K."/>
            <person name="Hrouzek P."/>
        </authorList>
    </citation>
    <scope>NUCLEOTIDE SEQUENCE [LARGE SCALE GENOMIC DNA]</scope>
    <source>
        <strain evidence="10 11">CHARLIE-1</strain>
    </source>
</reference>
<dbReference type="AlphaFoldDB" id="A0A2S6CX92"/>
<protein>
    <recommendedName>
        <fullName evidence="5 9">Cyanophycinase</fullName>
        <ecNumber evidence="4 9">3.4.15.6</ecNumber>
    </recommendedName>
</protein>
<dbReference type="PANTHER" id="PTHR36175">
    <property type="entry name" value="CYANOPHYCINASE"/>
    <property type="match status" value="1"/>
</dbReference>
<evidence type="ECO:0000256" key="2">
    <source>
        <dbReference type="ARBA" id="ARBA00002039"/>
    </source>
</evidence>
<dbReference type="EC" id="3.4.15.6" evidence="4 9"/>
<keyword evidence="8 9" id="KW-0720">Serine protease</keyword>
<dbReference type="RefSeq" id="WP_104386992.1">
    <property type="nucleotide sequence ID" value="NZ_PGEM01000035.1"/>
</dbReference>
<keyword evidence="6 9" id="KW-0645">Protease</keyword>
<dbReference type="Pfam" id="PF03575">
    <property type="entry name" value="Peptidase_S51"/>
    <property type="match status" value="1"/>
</dbReference>
<evidence type="ECO:0000256" key="1">
    <source>
        <dbReference type="ARBA" id="ARBA00001092"/>
    </source>
</evidence>
<name>A0A2S6CX92_9CYAN</name>
<evidence type="ECO:0000313" key="11">
    <source>
        <dbReference type="Proteomes" id="UP000239589"/>
    </source>
</evidence>
<gene>
    <name evidence="10" type="ORF">CUN59_06055</name>
</gene>
<dbReference type="CDD" id="cd03145">
    <property type="entry name" value="GAT1_cyanophycinase"/>
    <property type="match status" value="1"/>
</dbReference>
<evidence type="ECO:0000256" key="6">
    <source>
        <dbReference type="ARBA" id="ARBA00022670"/>
    </source>
</evidence>
<dbReference type="GO" id="GO:0006508">
    <property type="term" value="P:proteolysis"/>
    <property type="evidence" value="ECO:0007669"/>
    <property type="project" value="UniProtKB-KW"/>
</dbReference>
<dbReference type="GO" id="GO:0008241">
    <property type="term" value="F:peptidyl-dipeptidase activity"/>
    <property type="evidence" value="ECO:0007669"/>
    <property type="project" value="UniProtKB-EC"/>
</dbReference>
<evidence type="ECO:0000256" key="5">
    <source>
        <dbReference type="ARBA" id="ARBA00015719"/>
    </source>
</evidence>
<accession>A0A2S6CX92</accession>
<evidence type="ECO:0000313" key="10">
    <source>
        <dbReference type="EMBL" id="PPJ64200.1"/>
    </source>
</evidence>
<evidence type="ECO:0000256" key="4">
    <source>
        <dbReference type="ARBA" id="ARBA00013115"/>
    </source>
</evidence>
<proteinExistence type="inferred from homology"/>
<dbReference type="GO" id="GO:0008236">
    <property type="term" value="F:serine-type peptidase activity"/>
    <property type="evidence" value="ECO:0007669"/>
    <property type="project" value="UniProtKB-KW"/>
</dbReference>
<dbReference type="PIRSF" id="PIRSF032067">
    <property type="entry name" value="Cyanophycinase"/>
    <property type="match status" value="1"/>
</dbReference>
<dbReference type="InterPro" id="IPR029062">
    <property type="entry name" value="Class_I_gatase-like"/>
</dbReference>
<organism evidence="10 11">
    <name type="scientific">Cuspidothrix issatschenkoi CHARLIE-1</name>
    <dbReference type="NCBI Taxonomy" id="2052836"/>
    <lineage>
        <taxon>Bacteria</taxon>
        <taxon>Bacillati</taxon>
        <taxon>Cyanobacteriota</taxon>
        <taxon>Cyanophyceae</taxon>
        <taxon>Nostocales</taxon>
        <taxon>Aphanizomenonaceae</taxon>
        <taxon>Cuspidothrix</taxon>
    </lineage>
</organism>
<keyword evidence="11" id="KW-1185">Reference proteome</keyword>
<dbReference type="OrthoDB" id="9799980at2"/>
<evidence type="ECO:0000256" key="8">
    <source>
        <dbReference type="ARBA" id="ARBA00022825"/>
    </source>
</evidence>
<dbReference type="Proteomes" id="UP000239589">
    <property type="component" value="Unassembled WGS sequence"/>
</dbReference>
<evidence type="ECO:0000256" key="3">
    <source>
        <dbReference type="ARBA" id="ARBA00006534"/>
    </source>
</evidence>
<dbReference type="PANTHER" id="PTHR36175:SF1">
    <property type="entry name" value="CYANOPHYCINASE"/>
    <property type="match status" value="1"/>
</dbReference>
<dbReference type="InterPro" id="IPR011811">
    <property type="entry name" value="Peptidase_S51_cyanophycinase"/>
</dbReference>
<evidence type="ECO:0000256" key="9">
    <source>
        <dbReference type="PIRNR" id="PIRNR032067"/>
    </source>
</evidence>
<comment type="similarity">
    <text evidence="3 9">Belongs to the peptidase S51 family.</text>
</comment>
<comment type="catalytic activity">
    <reaction evidence="1 9">
        <text>[L-4-(L-arginin-2-N-yl)aspartate](n) + H2O = [L-4-(L-arginin-2-N-yl)aspartate](n-1) + L-4-(L-arginin-2-N-yl)aspartate</text>
        <dbReference type="Rhea" id="RHEA:12845"/>
        <dbReference type="Rhea" id="RHEA-COMP:13728"/>
        <dbReference type="Rhea" id="RHEA-COMP:13734"/>
        <dbReference type="ChEBI" id="CHEBI:15377"/>
        <dbReference type="ChEBI" id="CHEBI:137986"/>
        <dbReference type="ChEBI" id="CHEBI:137991"/>
        <dbReference type="EC" id="3.4.15.6"/>
    </reaction>
</comment>
<sequence length="348" mass="39332">MTKAFPNISRRLQNVKHSLLRMVNQIIGRLKSKLRQFFEDIIADVETPTSKPTYQVPKLGGPVHNLGGGGPDVDDAIQWMINQVRGSSNSNHKVNVLVIRAAGSDDYNRLIYPMIGVKYVETLIIPNRQEANRTDIFDKVRNAGVIFFAGGDQCEYIRHWKNTKLEVAIKSVYDKGGAIGGTSAGAMIQSEYVYDSCACENSIETHEALDDPYGSISFTYNFFQWKYLRRTIIDTHFDERKRMGRIMVFIARQIQDGVSSSALGIAISKETSLLIDKYGIAKVIGKGSAYFVLGDHPPEICEKGTPLTYHDYKIWRVPRGDTFDLNKLPPRGYYLRSVKRGRFDSDPY</sequence>
<comment type="caution">
    <text evidence="10">The sequence shown here is derived from an EMBL/GenBank/DDBJ whole genome shotgun (WGS) entry which is preliminary data.</text>
</comment>
<dbReference type="InterPro" id="IPR005320">
    <property type="entry name" value="Peptidase_S51"/>
</dbReference>
<keyword evidence="7 9" id="KW-0378">Hydrolase</keyword>
<dbReference type="SUPFAM" id="SSF52317">
    <property type="entry name" value="Class I glutamine amidotransferase-like"/>
    <property type="match status" value="1"/>
</dbReference>
<evidence type="ECO:0000256" key="7">
    <source>
        <dbReference type="ARBA" id="ARBA00022801"/>
    </source>
</evidence>
<dbReference type="EMBL" id="PGEM01000035">
    <property type="protein sequence ID" value="PPJ64200.1"/>
    <property type="molecule type" value="Genomic_DNA"/>
</dbReference>
<comment type="function">
    <text evidence="2 9">Exopeptidase that catalyzes the hydrolytic cleavage of multi-L-arginyl-poly-L-aspartic acid (cyanophycin; a water-insoluble reserve polymer) into aspartate-arginine dipeptides.</text>
</comment>
<dbReference type="Gene3D" id="3.40.50.880">
    <property type="match status" value="1"/>
</dbReference>